<keyword evidence="7 10" id="KW-0339">Growth factor</keyword>
<evidence type="ECO:0000256" key="2">
    <source>
        <dbReference type="ARBA" id="ARBA00006656"/>
    </source>
</evidence>
<evidence type="ECO:0000256" key="9">
    <source>
        <dbReference type="ARBA" id="ARBA00023180"/>
    </source>
</evidence>
<dbReference type="PROSITE" id="PS00250">
    <property type="entry name" value="TGF_BETA_1"/>
    <property type="match status" value="1"/>
</dbReference>
<evidence type="ECO:0000256" key="7">
    <source>
        <dbReference type="ARBA" id="ARBA00023030"/>
    </source>
</evidence>
<dbReference type="Gene3D" id="2.10.90.10">
    <property type="entry name" value="Cystine-knot cytokines"/>
    <property type="match status" value="1"/>
</dbReference>
<feature type="region of interest" description="Disordered" evidence="11">
    <location>
        <begin position="28"/>
        <end position="54"/>
    </location>
</feature>
<dbReference type="GO" id="GO:0005615">
    <property type="term" value="C:extracellular space"/>
    <property type="evidence" value="ECO:0007669"/>
    <property type="project" value="TreeGrafter"/>
</dbReference>
<keyword evidence="3" id="KW-0217">Developmental protein</keyword>
<dbReference type="FunFam" id="2.10.90.10:FF:000026">
    <property type="entry name" value="Nodal homolog 3-A"/>
    <property type="match status" value="1"/>
</dbReference>
<dbReference type="InterPro" id="IPR029034">
    <property type="entry name" value="Cystine-knot_cytokine"/>
</dbReference>
<reference evidence="14" key="1">
    <citation type="thesis" date="2020" institute="ProQuest LLC" country="789 East Eisenhower Parkway, Ann Arbor, MI, USA">
        <title>Comparative Genomics and Chromosome Evolution.</title>
        <authorList>
            <person name="Mudd A.B."/>
        </authorList>
    </citation>
    <scope>NUCLEOTIDE SEQUENCE</scope>
    <source>
        <strain evidence="14">HN-11 Male</strain>
        <tissue evidence="14">Kidney and liver</tissue>
    </source>
</reference>
<evidence type="ECO:0000313" key="15">
    <source>
        <dbReference type="Proteomes" id="UP000770717"/>
    </source>
</evidence>
<keyword evidence="6 12" id="KW-0732">Signal</keyword>
<comment type="similarity">
    <text evidence="2 10">Belongs to the TGF-beta family.</text>
</comment>
<keyword evidence="15" id="KW-1185">Reference proteome</keyword>
<organism evidence="14 15">
    <name type="scientific">Eleutherodactylus coqui</name>
    <name type="common">Puerto Rican coqui</name>
    <dbReference type="NCBI Taxonomy" id="57060"/>
    <lineage>
        <taxon>Eukaryota</taxon>
        <taxon>Metazoa</taxon>
        <taxon>Chordata</taxon>
        <taxon>Craniata</taxon>
        <taxon>Vertebrata</taxon>
        <taxon>Euteleostomi</taxon>
        <taxon>Amphibia</taxon>
        <taxon>Batrachia</taxon>
        <taxon>Anura</taxon>
        <taxon>Neobatrachia</taxon>
        <taxon>Hyloidea</taxon>
        <taxon>Eleutherodactylidae</taxon>
        <taxon>Eleutherodactylinae</taxon>
        <taxon>Eleutherodactylus</taxon>
        <taxon>Eleutherodactylus</taxon>
    </lineage>
</organism>
<dbReference type="Pfam" id="PF00688">
    <property type="entry name" value="TGFb_propeptide"/>
    <property type="match status" value="1"/>
</dbReference>
<dbReference type="InterPro" id="IPR001839">
    <property type="entry name" value="TGF-b_C"/>
</dbReference>
<evidence type="ECO:0000256" key="8">
    <source>
        <dbReference type="ARBA" id="ARBA00023157"/>
    </source>
</evidence>
<accession>A0A8J6KDV1</accession>
<dbReference type="PANTHER" id="PTHR11848">
    <property type="entry name" value="TGF-BETA FAMILY"/>
    <property type="match status" value="1"/>
</dbReference>
<feature type="region of interest" description="Disordered" evidence="11">
    <location>
        <begin position="184"/>
        <end position="205"/>
    </location>
</feature>
<dbReference type="SMART" id="SM00204">
    <property type="entry name" value="TGFB"/>
    <property type="match status" value="1"/>
</dbReference>
<comment type="caution">
    <text evidence="14">The sequence shown here is derived from an EMBL/GenBank/DDBJ whole genome shotgun (WGS) entry which is preliminary data.</text>
</comment>
<dbReference type="GO" id="GO:0005125">
    <property type="term" value="F:cytokine activity"/>
    <property type="evidence" value="ECO:0007669"/>
    <property type="project" value="TreeGrafter"/>
</dbReference>
<dbReference type="Proteomes" id="UP000770717">
    <property type="component" value="Unassembled WGS sequence"/>
</dbReference>
<dbReference type="GO" id="GO:0008083">
    <property type="term" value="F:growth factor activity"/>
    <property type="evidence" value="ECO:0007669"/>
    <property type="project" value="UniProtKB-KW"/>
</dbReference>
<feature type="compositionally biased region" description="Polar residues" evidence="11">
    <location>
        <begin position="33"/>
        <end position="50"/>
    </location>
</feature>
<dbReference type="GO" id="GO:0007369">
    <property type="term" value="P:gastrulation"/>
    <property type="evidence" value="ECO:0007669"/>
    <property type="project" value="UniProtKB-ARBA"/>
</dbReference>
<evidence type="ECO:0000256" key="11">
    <source>
        <dbReference type="SAM" id="MobiDB-lite"/>
    </source>
</evidence>
<keyword evidence="4" id="KW-0964">Secreted</keyword>
<comment type="subcellular location">
    <subcellularLocation>
        <location evidence="1">Secreted</location>
    </subcellularLocation>
</comment>
<keyword evidence="8" id="KW-1015">Disulfide bond</keyword>
<gene>
    <name evidence="14" type="ORF">GDO78_004920</name>
</gene>
<evidence type="ECO:0000256" key="10">
    <source>
        <dbReference type="RuleBase" id="RU000354"/>
    </source>
</evidence>
<evidence type="ECO:0000256" key="5">
    <source>
        <dbReference type="ARBA" id="ARBA00022685"/>
    </source>
</evidence>
<dbReference type="AlphaFoldDB" id="A0A8J6KDV1"/>
<evidence type="ECO:0000256" key="6">
    <source>
        <dbReference type="ARBA" id="ARBA00022729"/>
    </source>
</evidence>
<dbReference type="Pfam" id="PF00019">
    <property type="entry name" value="TGF_beta"/>
    <property type="match status" value="1"/>
</dbReference>
<dbReference type="GO" id="GO:0009888">
    <property type="term" value="P:tissue development"/>
    <property type="evidence" value="ECO:0007669"/>
    <property type="project" value="UniProtKB-ARBA"/>
</dbReference>
<proteinExistence type="inferred from homology"/>
<dbReference type="InterPro" id="IPR001111">
    <property type="entry name" value="TGF-b_propeptide"/>
</dbReference>
<dbReference type="PROSITE" id="PS51362">
    <property type="entry name" value="TGF_BETA_2"/>
    <property type="match status" value="1"/>
</dbReference>
<evidence type="ECO:0000256" key="3">
    <source>
        <dbReference type="ARBA" id="ARBA00022473"/>
    </source>
</evidence>
<keyword evidence="5" id="KW-0165">Cleavage on pair of basic residues</keyword>
<feature type="signal peptide" evidence="12">
    <location>
        <begin position="1"/>
        <end position="18"/>
    </location>
</feature>
<dbReference type="OrthoDB" id="5949851at2759"/>
<keyword evidence="9" id="KW-0325">Glycoprotein</keyword>
<feature type="domain" description="TGF-beta family profile" evidence="13">
    <location>
        <begin position="251"/>
        <end position="377"/>
    </location>
</feature>
<dbReference type="SUPFAM" id="SSF57501">
    <property type="entry name" value="Cystine-knot cytokines"/>
    <property type="match status" value="1"/>
</dbReference>
<dbReference type="InterPro" id="IPR015615">
    <property type="entry name" value="TGF-beta-rel"/>
</dbReference>
<evidence type="ECO:0000256" key="12">
    <source>
        <dbReference type="SAM" id="SignalP"/>
    </source>
</evidence>
<evidence type="ECO:0000259" key="13">
    <source>
        <dbReference type="PROSITE" id="PS51362"/>
    </source>
</evidence>
<feature type="compositionally biased region" description="Basic and acidic residues" evidence="11">
    <location>
        <begin position="184"/>
        <end position="194"/>
    </location>
</feature>
<dbReference type="PANTHER" id="PTHR11848:SF159">
    <property type="entry name" value="NODAL HOMOLOG"/>
    <property type="match status" value="1"/>
</dbReference>
<name>A0A8J6KDV1_ELECQ</name>
<dbReference type="InterPro" id="IPR017948">
    <property type="entry name" value="TGFb_CS"/>
</dbReference>
<evidence type="ECO:0000313" key="14">
    <source>
        <dbReference type="EMBL" id="KAG9488631.1"/>
    </source>
</evidence>
<sequence length="377" mass="42324">MSWVTAIVHFTIFSMVLGMPSSLPGKQMRLPFQHSNPSPKATSSLHGSTDSHSRKHPPFMLKLYQILTLGNTTDLSSLEQSVVQDSDTILSLAAKSCSTSTNLWELSFDMSSITSNIEIQLAELRMQFSSPERTLDATLNIYHSKEGEGKIFLGSVIVDFSSERGSTLKVMNITRIMQSYFHQRESSNNKEGMGDKSTSNSGEEHSCKEIFTDKAVLVVFANTPANLKGHPNLIQTVESSKYVMTPMPSIRKGRSVKNSIFRANFPIKPIEDGRPLCRRVDMMVDFEQYGWEEQVVYPKKFNAYRCEGACPIPLSEIFKPTNHAYIKSLIQYYNSDSEVCSSCVPVKMGPLSMLMYDEGKVVKRNHEDIIVEECGCH</sequence>
<evidence type="ECO:0000256" key="4">
    <source>
        <dbReference type="ARBA" id="ARBA00022525"/>
    </source>
</evidence>
<dbReference type="EMBL" id="WNTK01000002">
    <property type="protein sequence ID" value="KAG9488631.1"/>
    <property type="molecule type" value="Genomic_DNA"/>
</dbReference>
<evidence type="ECO:0000256" key="1">
    <source>
        <dbReference type="ARBA" id="ARBA00004613"/>
    </source>
</evidence>
<feature type="chain" id="PRO_5035303458" description="TGF-beta family profile domain-containing protein" evidence="12">
    <location>
        <begin position="19"/>
        <end position="377"/>
    </location>
</feature>
<protein>
    <recommendedName>
        <fullName evidence="13">TGF-beta family profile domain-containing protein</fullName>
    </recommendedName>
</protein>